<evidence type="ECO:0000256" key="1">
    <source>
        <dbReference type="ARBA" id="ARBA00005375"/>
    </source>
</evidence>
<feature type="chain" id="PRO_5012886123" description="Lysosomal acid phosphatase" evidence="3">
    <location>
        <begin position="21"/>
        <end position="477"/>
    </location>
</feature>
<dbReference type="EMBL" id="MNBE01000688">
    <property type="protein sequence ID" value="OKO97654.1"/>
    <property type="molecule type" value="Genomic_DNA"/>
</dbReference>
<dbReference type="PANTHER" id="PTHR11567:SF142">
    <property type="entry name" value="PHOSPHOGLYCERATE MUTASE-LIKE PROTEIN"/>
    <property type="match status" value="1"/>
</dbReference>
<feature type="transmembrane region" description="Helical" evidence="2">
    <location>
        <begin position="426"/>
        <end position="450"/>
    </location>
</feature>
<keyword evidence="3" id="KW-0732">Signal</keyword>
<evidence type="ECO:0000256" key="3">
    <source>
        <dbReference type="SAM" id="SignalP"/>
    </source>
</evidence>
<dbReference type="InterPro" id="IPR000560">
    <property type="entry name" value="His_Pase_clade-2"/>
</dbReference>
<organism evidence="4 5">
    <name type="scientific">Penicillium subrubescens</name>
    <dbReference type="NCBI Taxonomy" id="1316194"/>
    <lineage>
        <taxon>Eukaryota</taxon>
        <taxon>Fungi</taxon>
        <taxon>Dikarya</taxon>
        <taxon>Ascomycota</taxon>
        <taxon>Pezizomycotina</taxon>
        <taxon>Eurotiomycetes</taxon>
        <taxon>Eurotiomycetidae</taxon>
        <taxon>Eurotiales</taxon>
        <taxon>Aspergillaceae</taxon>
        <taxon>Penicillium</taxon>
    </lineage>
</organism>
<sequence>MTILAALLAITLPLADLANAERVLGAYVFQRHGDRTPKELPPTKLTYLGYNEEYVAGTVFRDRYILPGSSNQIEGISTDLVNLAQITASAPQDTVIQISGQAFLQGLYPAAGSSANETLRNGSIIDAPLSGYQLIPIENVQSGAGSEDNPWLQSASLCTNADLSSNNFYYSSLYSNLLSSTHDLYQSLEPLLSHTYTPSQMNFKNAFGIWDMLHVALIHNSTSNFPNSDLLNDEIMQQLLVLANTHEFNLAYNNTDTIRAVAGMTLAGQVLTSLNQTIMSGGKSKLNIQFGSYATFLSYFGLAGLASNDVNFTGMPDYSSSMAWELITNAPGTDIPSESDISVRFVFHNGTINNSAQLQAYPLFGQSTIELPWTQFVESTNRFALRSEQQWCQACGNSTGICALTANESARPLPSDSSSNGISPPVAGVIGAMVTLGVLGLLVALIMLVFGLRLVRVSAGAFGTRMELNSLSKLGSL</sequence>
<evidence type="ECO:0000313" key="5">
    <source>
        <dbReference type="Proteomes" id="UP000186955"/>
    </source>
</evidence>
<dbReference type="Proteomes" id="UP000186955">
    <property type="component" value="Unassembled WGS sequence"/>
</dbReference>
<dbReference type="InterPro" id="IPR050645">
    <property type="entry name" value="Histidine_acid_phosphatase"/>
</dbReference>
<protein>
    <recommendedName>
        <fullName evidence="6">Lysosomal acid phosphatase</fullName>
    </recommendedName>
</protein>
<comment type="caution">
    <text evidence="4">The sequence shown here is derived from an EMBL/GenBank/DDBJ whole genome shotgun (WGS) entry which is preliminary data.</text>
</comment>
<evidence type="ECO:0000256" key="2">
    <source>
        <dbReference type="SAM" id="Phobius"/>
    </source>
</evidence>
<reference evidence="4 5" key="1">
    <citation type="submission" date="2016-10" db="EMBL/GenBank/DDBJ databases">
        <title>Genome sequence of the ascomycete fungus Penicillium subrubescens.</title>
        <authorList>
            <person name="De Vries R.P."/>
            <person name="Peng M."/>
            <person name="Dilokpimol A."/>
            <person name="Hilden K."/>
            <person name="Makela M.R."/>
            <person name="Grigoriev I."/>
            <person name="Riley R."/>
            <person name="Granchi Z."/>
        </authorList>
    </citation>
    <scope>NUCLEOTIDE SEQUENCE [LARGE SCALE GENOMIC DNA]</scope>
    <source>
        <strain evidence="4 5">CBS 132785</strain>
    </source>
</reference>
<proteinExistence type="inferred from homology"/>
<accession>A0A1Q5TBN0</accession>
<keyword evidence="2" id="KW-0472">Membrane</keyword>
<comment type="similarity">
    <text evidence="1">Belongs to the histidine acid phosphatase family.</text>
</comment>
<dbReference type="STRING" id="1316194.A0A1Q5TBN0"/>
<keyword evidence="2" id="KW-0812">Transmembrane</keyword>
<gene>
    <name evidence="4" type="ORF">PENSUB_9945</name>
</gene>
<dbReference type="AlphaFoldDB" id="A0A1Q5TBN0"/>
<dbReference type="Gene3D" id="3.40.50.1240">
    <property type="entry name" value="Phosphoglycerate mutase-like"/>
    <property type="match status" value="1"/>
</dbReference>
<dbReference type="GO" id="GO:0016791">
    <property type="term" value="F:phosphatase activity"/>
    <property type="evidence" value="ECO:0007669"/>
    <property type="project" value="TreeGrafter"/>
</dbReference>
<dbReference type="InterPro" id="IPR029033">
    <property type="entry name" value="His_PPase_superfam"/>
</dbReference>
<dbReference type="PANTHER" id="PTHR11567">
    <property type="entry name" value="ACID PHOSPHATASE-RELATED"/>
    <property type="match status" value="1"/>
</dbReference>
<dbReference type="Pfam" id="PF00328">
    <property type="entry name" value="His_Phos_2"/>
    <property type="match status" value="1"/>
</dbReference>
<feature type="signal peptide" evidence="3">
    <location>
        <begin position="1"/>
        <end position="20"/>
    </location>
</feature>
<keyword evidence="5" id="KW-1185">Reference proteome</keyword>
<evidence type="ECO:0008006" key="6">
    <source>
        <dbReference type="Google" id="ProtNLM"/>
    </source>
</evidence>
<name>A0A1Q5TBN0_9EURO</name>
<keyword evidence="2" id="KW-1133">Transmembrane helix</keyword>
<dbReference type="SUPFAM" id="SSF53254">
    <property type="entry name" value="Phosphoglycerate mutase-like"/>
    <property type="match status" value="1"/>
</dbReference>
<dbReference type="OrthoDB" id="258392at2759"/>
<evidence type="ECO:0000313" key="4">
    <source>
        <dbReference type="EMBL" id="OKO97654.1"/>
    </source>
</evidence>